<accession>A0A4R1AVK7</accession>
<dbReference type="EMBL" id="SJTH01000048">
    <property type="protein sequence ID" value="TCJ01840.1"/>
    <property type="molecule type" value="Genomic_DNA"/>
</dbReference>
<dbReference type="AlphaFoldDB" id="A0A4R1AVK7"/>
<name>A0A4R1AVK7_9BACI</name>
<proteinExistence type="predicted"/>
<sequence>MQNILDRILTTLQSERLKNYWDGFNTVALAIFDDKDVLLFNHPKCKGEQYTKLVKTEEFHACTCILFEEVPTGIVDTTLYNSFEDIYSLLVHESFHVFQHLSGESRYPDEILGFNYPIDFKNIQLRILERKRLFEAFVTTDLKEKQQKINEFITLRDKRTELFPDYVEYENSVETIEGPAYYVEYQALKDVSSNKENVISKYAEQLLDNSLSHINIRSSCYNSGLFICLLLDDILKDWKVEFTKSKLNLYQLFKNAFPNYTPIEISIPNNSKEVFQIINNAKTTKLIAFENFNKSKGIKLTISGAIKLVGFDPMNITQLNTQALHHNFLSMKLMNKEYFIEQPVCTMFENNFRDIQLIELFLNKPPIHMDNQLTIENIGEFKGSIISKESNAIHIVV</sequence>
<protein>
    <recommendedName>
        <fullName evidence="3">Peptide ABC transporter permease</fullName>
    </recommendedName>
</protein>
<dbReference type="STRING" id="1742358.GCA_001439605_05109"/>
<dbReference type="OrthoDB" id="161597at2"/>
<comment type="caution">
    <text evidence="1">The sequence shown here is derived from an EMBL/GenBank/DDBJ whole genome shotgun (WGS) entry which is preliminary data.</text>
</comment>
<organism evidence="1 2">
    <name type="scientific">Cytobacillus praedii</name>
    <dbReference type="NCBI Taxonomy" id="1742358"/>
    <lineage>
        <taxon>Bacteria</taxon>
        <taxon>Bacillati</taxon>
        <taxon>Bacillota</taxon>
        <taxon>Bacilli</taxon>
        <taxon>Bacillales</taxon>
        <taxon>Bacillaceae</taxon>
        <taxon>Cytobacillus</taxon>
    </lineage>
</organism>
<dbReference type="Proteomes" id="UP000293846">
    <property type="component" value="Unassembled WGS sequence"/>
</dbReference>
<dbReference type="RefSeq" id="WP_131238230.1">
    <property type="nucleotide sequence ID" value="NZ_SJTH01000048.1"/>
</dbReference>
<gene>
    <name evidence="1" type="ORF">E0Y62_22175</name>
</gene>
<keyword evidence="2" id="KW-1185">Reference proteome</keyword>
<evidence type="ECO:0008006" key="3">
    <source>
        <dbReference type="Google" id="ProtNLM"/>
    </source>
</evidence>
<reference evidence="1 2" key="1">
    <citation type="submission" date="2019-03" db="EMBL/GenBank/DDBJ databases">
        <authorList>
            <person name="Jensen L."/>
            <person name="Storgaard J."/>
            <person name="Sulaj E."/>
            <person name="Schramm A."/>
            <person name="Marshall I.P.G."/>
        </authorList>
    </citation>
    <scope>NUCLEOTIDE SEQUENCE [LARGE SCALE GENOMIC DNA]</scope>
    <source>
        <strain evidence="1 2">2017H2G3</strain>
    </source>
</reference>
<evidence type="ECO:0000313" key="1">
    <source>
        <dbReference type="EMBL" id="TCJ01840.1"/>
    </source>
</evidence>
<evidence type="ECO:0000313" key="2">
    <source>
        <dbReference type="Proteomes" id="UP000293846"/>
    </source>
</evidence>